<evidence type="ECO:0000313" key="8">
    <source>
        <dbReference type="EMBL" id="CAL8086805.1"/>
    </source>
</evidence>
<evidence type="ECO:0000256" key="2">
    <source>
        <dbReference type="ARBA" id="ARBA00022603"/>
    </source>
</evidence>
<comment type="caution">
    <text evidence="8">The sequence shown here is derived from an EMBL/GenBank/DDBJ whole genome shotgun (WGS) entry which is preliminary data.</text>
</comment>
<evidence type="ECO:0000256" key="1">
    <source>
        <dbReference type="ARBA" id="ARBA00012160"/>
    </source>
</evidence>
<sequence length="585" mass="65234">MSDAWAEIQALKSKRESRRIRLEERKKERQDILNRGLVGENAPSGSSPSSSPRIKTDPNAASSDTKLNVSGGQTGGQGESLPVTPITSSSAAEPIKFQSPEKIKTDAEPEHFIDGSFEDYVLQTLSDVALRLPMDSKQLLVTVNKALASPVTHLQIFNLLQKFAVQQLISIEEKLSDGGPYIEIITADHTKLLAIVLSTGKRKEEEADSDDSGDGAPEEKKPREDDNDVLSLLSLASTREKENKRIGEEILELLSRPSVKEKTIAERFRSQGGSTVKEFCPHGTKIECRKISTTQNQCGRLHFRKIIQSHTDESLGDCSFLNTCFHMETCKYVHYEVDSEDQASGSSTDARLPLLPPNGVSSLEPQAAPTTVLNPPQWIQCDLRFFDMATLGKFSVIMADPPWDIHMELPYGTLSDDEMRQLNIPALQDEGLIFLWVTGRAMELGRECLELWGYERVDELIWVKTNQLQRIIRTGRTGHWLNHGKEHCLVGMKGNPPVNRGLDCDVIVAEVRATSHKPDEIYGIIERLSPGTRKIELFGRPHNIQPNWVTLGNQLSGTHIVEDDIRKRVIGRYPDGNFGANKSTK</sequence>
<accession>A0ABP1Q3X4</accession>
<feature type="compositionally biased region" description="Basic and acidic residues" evidence="7">
    <location>
        <begin position="19"/>
        <end position="32"/>
    </location>
</feature>
<dbReference type="Proteomes" id="UP001642540">
    <property type="component" value="Unassembled WGS sequence"/>
</dbReference>
<dbReference type="InterPro" id="IPR029063">
    <property type="entry name" value="SAM-dependent_MTases_sf"/>
</dbReference>
<dbReference type="SUPFAM" id="SSF53335">
    <property type="entry name" value="S-adenosyl-L-methionine-dependent methyltransferases"/>
    <property type="match status" value="1"/>
</dbReference>
<feature type="compositionally biased region" description="Low complexity" evidence="7">
    <location>
        <begin position="43"/>
        <end position="52"/>
    </location>
</feature>
<feature type="region of interest" description="Disordered" evidence="7">
    <location>
        <begin position="1"/>
        <end position="100"/>
    </location>
</feature>
<gene>
    <name evidence="8" type="ORF">ODALV1_LOCUS6547</name>
</gene>
<evidence type="ECO:0000256" key="3">
    <source>
        <dbReference type="ARBA" id="ARBA00022679"/>
    </source>
</evidence>
<comment type="catalytic activity">
    <reaction evidence="5">
        <text>an adenosine in mRNA + S-adenosyl-L-methionine = an N(6)-methyladenosine in mRNA + S-adenosyl-L-homocysteine + H(+)</text>
        <dbReference type="Rhea" id="RHEA:55584"/>
        <dbReference type="Rhea" id="RHEA-COMP:12414"/>
        <dbReference type="Rhea" id="RHEA-COMP:12417"/>
        <dbReference type="ChEBI" id="CHEBI:15378"/>
        <dbReference type="ChEBI" id="CHEBI:57856"/>
        <dbReference type="ChEBI" id="CHEBI:59789"/>
        <dbReference type="ChEBI" id="CHEBI:74411"/>
        <dbReference type="ChEBI" id="CHEBI:74449"/>
        <dbReference type="EC" id="2.1.1.348"/>
    </reaction>
</comment>
<dbReference type="PANTHER" id="PTHR12829:SF7">
    <property type="entry name" value="N6-ADENOSINE-METHYLTRANSFERASE CATALYTIC SUBUNIT"/>
    <property type="match status" value="1"/>
</dbReference>
<dbReference type="PROSITE" id="PS51143">
    <property type="entry name" value="MT_A70"/>
    <property type="match status" value="1"/>
</dbReference>
<keyword evidence="3" id="KW-0808">Transferase</keyword>
<dbReference type="PROSITE" id="PS51563">
    <property type="entry name" value="SAM_MTA70L_1"/>
    <property type="match status" value="1"/>
</dbReference>
<feature type="region of interest" description="Disordered" evidence="7">
    <location>
        <begin position="203"/>
        <end position="228"/>
    </location>
</feature>
<evidence type="ECO:0000256" key="4">
    <source>
        <dbReference type="ARBA" id="ARBA00022691"/>
    </source>
</evidence>
<reference evidence="8 9" key="1">
    <citation type="submission" date="2024-08" db="EMBL/GenBank/DDBJ databases">
        <authorList>
            <person name="Cucini C."/>
            <person name="Frati F."/>
        </authorList>
    </citation>
    <scope>NUCLEOTIDE SEQUENCE [LARGE SCALE GENOMIC DNA]</scope>
</reference>
<comment type="similarity">
    <text evidence="6">Belongs to the MT-A70-like family.</text>
</comment>
<organism evidence="8 9">
    <name type="scientific">Orchesella dallaii</name>
    <dbReference type="NCBI Taxonomy" id="48710"/>
    <lineage>
        <taxon>Eukaryota</taxon>
        <taxon>Metazoa</taxon>
        <taxon>Ecdysozoa</taxon>
        <taxon>Arthropoda</taxon>
        <taxon>Hexapoda</taxon>
        <taxon>Collembola</taxon>
        <taxon>Entomobryomorpha</taxon>
        <taxon>Entomobryoidea</taxon>
        <taxon>Orchesellidae</taxon>
        <taxon>Orchesellinae</taxon>
        <taxon>Orchesella</taxon>
    </lineage>
</organism>
<dbReference type="Pfam" id="PF05063">
    <property type="entry name" value="MT-A70"/>
    <property type="match status" value="1"/>
</dbReference>
<evidence type="ECO:0000313" key="9">
    <source>
        <dbReference type="Proteomes" id="UP001642540"/>
    </source>
</evidence>
<protein>
    <recommendedName>
        <fullName evidence="1">mRNA m(6)A methyltransferase</fullName>
        <ecNumber evidence="1">2.1.1.348</ecNumber>
    </recommendedName>
</protein>
<evidence type="ECO:0000256" key="7">
    <source>
        <dbReference type="SAM" id="MobiDB-lite"/>
    </source>
</evidence>
<evidence type="ECO:0000256" key="5">
    <source>
        <dbReference type="ARBA" id="ARBA00048957"/>
    </source>
</evidence>
<keyword evidence="9" id="KW-1185">Reference proteome</keyword>
<dbReference type="InterPro" id="IPR025848">
    <property type="entry name" value="MT-A70"/>
</dbReference>
<dbReference type="EMBL" id="CAXLJM020000020">
    <property type="protein sequence ID" value="CAL8086805.1"/>
    <property type="molecule type" value="Genomic_DNA"/>
</dbReference>
<dbReference type="EC" id="2.1.1.348" evidence="1"/>
<keyword evidence="4" id="KW-0949">S-adenosyl-L-methionine</keyword>
<name>A0ABP1Q3X4_9HEXA</name>
<evidence type="ECO:0000256" key="6">
    <source>
        <dbReference type="PROSITE-ProRule" id="PRU00489"/>
    </source>
</evidence>
<keyword evidence="2" id="KW-0489">Methyltransferase</keyword>
<feature type="compositionally biased region" description="Polar residues" evidence="7">
    <location>
        <begin position="59"/>
        <end position="71"/>
    </location>
</feature>
<proteinExistence type="inferred from homology"/>
<dbReference type="InterPro" id="IPR007757">
    <property type="entry name" value="MT-A70-like"/>
</dbReference>
<dbReference type="PANTHER" id="PTHR12829">
    <property type="entry name" value="N6-ADENOSINE-METHYLTRANSFERASE"/>
    <property type="match status" value="1"/>
</dbReference>